<proteinExistence type="inferred from homology"/>
<evidence type="ECO:0000256" key="10">
    <source>
        <dbReference type="ARBA" id="ARBA00023277"/>
    </source>
</evidence>
<comment type="cofactor">
    <cofactor evidence="2 11">
        <name>NAD(+)</name>
        <dbReference type="ChEBI" id="CHEBI:57540"/>
    </cofactor>
</comment>
<evidence type="ECO:0000256" key="1">
    <source>
        <dbReference type="ARBA" id="ARBA00000083"/>
    </source>
</evidence>
<evidence type="ECO:0000256" key="9">
    <source>
        <dbReference type="ARBA" id="ARBA00023235"/>
    </source>
</evidence>
<name>A0A1Z5HXN4_9FIRM</name>
<evidence type="ECO:0000256" key="4">
    <source>
        <dbReference type="ARBA" id="ARBA00007637"/>
    </source>
</evidence>
<dbReference type="RefSeq" id="WP_088555064.1">
    <property type="nucleotide sequence ID" value="NZ_BDGJ01000197.1"/>
</dbReference>
<evidence type="ECO:0000256" key="3">
    <source>
        <dbReference type="ARBA" id="ARBA00004947"/>
    </source>
</evidence>
<keyword evidence="14" id="KW-1185">Reference proteome</keyword>
<dbReference type="InterPro" id="IPR001509">
    <property type="entry name" value="Epimerase_deHydtase"/>
</dbReference>
<dbReference type="AlphaFoldDB" id="A0A1Z5HXN4"/>
<dbReference type="PANTHER" id="PTHR43725">
    <property type="entry name" value="UDP-GLUCOSE 4-EPIMERASE"/>
    <property type="match status" value="1"/>
</dbReference>
<sequence>MGARILVTGGAGYIGSHVVKALGKRGFNVLTVDNLSTGHDWAVLSGELVVCDLLDKEKLREVFSVFRPEAVIHFAASIIVPESVKLPLQYYTNNVVGTLNLLNVMREHGVKKFIFSSTAAVYGIPADIPIKEETPLNPINPYGSSKATVERVLKDMSHASDIDYVALRYFNVAGADPEGELGEAKESATHLITMCVRTAAGIRPYLNIFGTDYPTPDGTCVRDYIHVSDLAEAHIAALEYLLDGGSSDVFNCGYGRGYSVLEVVKIAKKVTGVDFPVEYADRRPGDPPALVAHAQKIRDRLGWQPRYDDLEYIIATAWQWEKKRVTILL</sequence>
<feature type="domain" description="NAD-dependent epimerase/dehydratase" evidence="12">
    <location>
        <begin position="5"/>
        <end position="253"/>
    </location>
</feature>
<dbReference type="Pfam" id="PF01370">
    <property type="entry name" value="Epimerase"/>
    <property type="match status" value="1"/>
</dbReference>
<dbReference type="Gene3D" id="3.40.50.720">
    <property type="entry name" value="NAD(P)-binding Rossmann-like Domain"/>
    <property type="match status" value="1"/>
</dbReference>
<evidence type="ECO:0000256" key="7">
    <source>
        <dbReference type="ARBA" id="ARBA00023027"/>
    </source>
</evidence>
<comment type="similarity">
    <text evidence="4 11">Belongs to the NAD(P)-dependent epimerase/dehydratase family.</text>
</comment>
<dbReference type="InterPro" id="IPR005886">
    <property type="entry name" value="UDP_G4E"/>
</dbReference>
<dbReference type="CDD" id="cd05247">
    <property type="entry name" value="UDP_G4E_1_SDR_e"/>
    <property type="match status" value="1"/>
</dbReference>
<evidence type="ECO:0000313" key="13">
    <source>
        <dbReference type="EMBL" id="GAW94040.1"/>
    </source>
</evidence>
<dbReference type="EC" id="5.1.3.2" evidence="5 11"/>
<comment type="subunit">
    <text evidence="11">Homodimer.</text>
</comment>
<evidence type="ECO:0000256" key="5">
    <source>
        <dbReference type="ARBA" id="ARBA00013189"/>
    </source>
</evidence>
<gene>
    <name evidence="13" type="ORF">KKC1_31590</name>
</gene>
<dbReference type="SUPFAM" id="SSF51735">
    <property type="entry name" value="NAD(P)-binding Rossmann-fold domains"/>
    <property type="match status" value="1"/>
</dbReference>
<dbReference type="GO" id="GO:0033499">
    <property type="term" value="P:galactose catabolic process via UDP-galactose, Leloir pathway"/>
    <property type="evidence" value="ECO:0007669"/>
    <property type="project" value="TreeGrafter"/>
</dbReference>
<dbReference type="NCBIfam" id="TIGR01179">
    <property type="entry name" value="galE"/>
    <property type="match status" value="1"/>
</dbReference>
<dbReference type="Proteomes" id="UP000197032">
    <property type="component" value="Unassembled WGS sequence"/>
</dbReference>
<comment type="catalytic activity">
    <reaction evidence="1 11">
        <text>UDP-alpha-D-glucose = UDP-alpha-D-galactose</text>
        <dbReference type="Rhea" id="RHEA:22168"/>
        <dbReference type="ChEBI" id="CHEBI:58885"/>
        <dbReference type="ChEBI" id="CHEBI:66914"/>
        <dbReference type="EC" id="5.1.3.2"/>
    </reaction>
</comment>
<evidence type="ECO:0000256" key="8">
    <source>
        <dbReference type="ARBA" id="ARBA00023144"/>
    </source>
</evidence>
<dbReference type="OrthoDB" id="9811743at2"/>
<accession>A0A1Z5HXN4</accession>
<organism evidence="13 14">
    <name type="scientific">Calderihabitans maritimus</name>
    <dbReference type="NCBI Taxonomy" id="1246530"/>
    <lineage>
        <taxon>Bacteria</taxon>
        <taxon>Bacillati</taxon>
        <taxon>Bacillota</taxon>
        <taxon>Clostridia</taxon>
        <taxon>Neomoorellales</taxon>
        <taxon>Calderihabitantaceae</taxon>
        <taxon>Calderihabitans</taxon>
    </lineage>
</organism>
<comment type="pathway">
    <text evidence="3 11">Carbohydrate metabolism; galactose metabolism.</text>
</comment>
<keyword evidence="10 11" id="KW-0119">Carbohydrate metabolism</keyword>
<dbReference type="EMBL" id="BDGJ01000197">
    <property type="protein sequence ID" value="GAW94040.1"/>
    <property type="molecule type" value="Genomic_DNA"/>
</dbReference>
<dbReference type="InterPro" id="IPR036291">
    <property type="entry name" value="NAD(P)-bd_dom_sf"/>
</dbReference>
<keyword evidence="8" id="KW-0299">Galactose metabolism</keyword>
<keyword evidence="9 11" id="KW-0413">Isomerase</keyword>
<evidence type="ECO:0000256" key="11">
    <source>
        <dbReference type="RuleBase" id="RU366046"/>
    </source>
</evidence>
<evidence type="ECO:0000313" key="14">
    <source>
        <dbReference type="Proteomes" id="UP000197032"/>
    </source>
</evidence>
<reference evidence="14" key="1">
    <citation type="journal article" date="2017" name="Appl. Environ. Microbiol.">
        <title>Genomic Analysis of Calderihabitans maritimus KKC1, a Thermophilic, Hydrogenogenic, Carboxydotrophic Bacterium Isolated from Marine Sediment.</title>
        <authorList>
            <person name="Omae K."/>
            <person name="Yoneda Y."/>
            <person name="Fukuyama Y."/>
            <person name="Yoshida T."/>
            <person name="Sako Y."/>
        </authorList>
    </citation>
    <scope>NUCLEOTIDE SEQUENCE [LARGE SCALE GENOMIC DNA]</scope>
    <source>
        <strain evidence="14">KKC1</strain>
    </source>
</reference>
<evidence type="ECO:0000256" key="2">
    <source>
        <dbReference type="ARBA" id="ARBA00001911"/>
    </source>
</evidence>
<dbReference type="UniPathway" id="UPA00214"/>
<keyword evidence="7 11" id="KW-0520">NAD</keyword>
<evidence type="ECO:0000259" key="12">
    <source>
        <dbReference type="Pfam" id="PF01370"/>
    </source>
</evidence>
<protein>
    <recommendedName>
        <fullName evidence="6 11">UDP-glucose 4-epimerase</fullName>
        <ecNumber evidence="5 11">5.1.3.2</ecNumber>
    </recommendedName>
</protein>
<comment type="caution">
    <text evidence="13">The sequence shown here is derived from an EMBL/GenBank/DDBJ whole genome shotgun (WGS) entry which is preliminary data.</text>
</comment>
<dbReference type="PANTHER" id="PTHR43725:SF53">
    <property type="entry name" value="UDP-ARABINOSE 4-EPIMERASE 1"/>
    <property type="match status" value="1"/>
</dbReference>
<dbReference type="GO" id="GO:0003978">
    <property type="term" value="F:UDP-glucose 4-epimerase activity"/>
    <property type="evidence" value="ECO:0007669"/>
    <property type="project" value="UniProtKB-UniRule"/>
</dbReference>
<dbReference type="Gene3D" id="3.90.25.10">
    <property type="entry name" value="UDP-galactose 4-epimerase, domain 1"/>
    <property type="match status" value="1"/>
</dbReference>
<evidence type="ECO:0000256" key="6">
    <source>
        <dbReference type="ARBA" id="ARBA00018569"/>
    </source>
</evidence>